<dbReference type="Gene3D" id="1.20.120.910">
    <property type="entry name" value="DksA, coiled-coil domain"/>
    <property type="match status" value="1"/>
</dbReference>
<dbReference type="InterPro" id="IPR037187">
    <property type="entry name" value="DnaK_N"/>
</dbReference>
<accession>A0A3B1CLM4</accession>
<dbReference type="SUPFAM" id="SSF57716">
    <property type="entry name" value="Glucocorticoid receptor-like (DNA-binding domain)"/>
    <property type="match status" value="1"/>
</dbReference>
<name>A0A3B1CLM4_9ZZZZ</name>
<proteinExistence type="predicted"/>
<evidence type="ECO:0000256" key="1">
    <source>
        <dbReference type="ARBA" id="ARBA00022723"/>
    </source>
</evidence>
<evidence type="ECO:0000256" key="2">
    <source>
        <dbReference type="ARBA" id="ARBA00022771"/>
    </source>
</evidence>
<evidence type="ECO:0000256" key="3">
    <source>
        <dbReference type="ARBA" id="ARBA00022833"/>
    </source>
</evidence>
<keyword evidence="2" id="KW-0863">Zinc-finger</keyword>
<dbReference type="PANTHER" id="PTHR33823:SF4">
    <property type="entry name" value="GENERAL STRESS PROTEIN 16O"/>
    <property type="match status" value="1"/>
</dbReference>
<keyword evidence="3" id="KW-0862">Zinc</keyword>
<dbReference type="InterPro" id="IPR000962">
    <property type="entry name" value="Znf_DskA_TraR"/>
</dbReference>
<dbReference type="PROSITE" id="PS51128">
    <property type="entry name" value="ZF_DKSA_2"/>
    <property type="match status" value="1"/>
</dbReference>
<dbReference type="AlphaFoldDB" id="A0A3B1CLM4"/>
<keyword evidence="1" id="KW-0479">Metal-binding</keyword>
<dbReference type="Pfam" id="PF01258">
    <property type="entry name" value="zf-dskA_traR"/>
    <property type="match status" value="1"/>
</dbReference>
<protein>
    <recommendedName>
        <fullName evidence="4">Zinc finger DksA/TraR C4-type domain-containing protein</fullName>
    </recommendedName>
</protein>
<gene>
    <name evidence="5" type="ORF">MNBD_NITROSPINAE01-1902</name>
</gene>
<evidence type="ECO:0000313" key="5">
    <source>
        <dbReference type="EMBL" id="VAX23540.1"/>
    </source>
</evidence>
<dbReference type="PANTHER" id="PTHR33823">
    <property type="entry name" value="RNA POLYMERASE-BINDING TRANSCRIPTION FACTOR DKSA-RELATED"/>
    <property type="match status" value="1"/>
</dbReference>
<feature type="domain" description="Zinc finger DksA/TraR C4-type" evidence="4">
    <location>
        <begin position="79"/>
        <end position="114"/>
    </location>
</feature>
<dbReference type="SUPFAM" id="SSF109635">
    <property type="entry name" value="DnaK suppressor protein DksA, alpha-hairpin domain"/>
    <property type="match status" value="1"/>
</dbReference>
<dbReference type="GO" id="GO:0008270">
    <property type="term" value="F:zinc ion binding"/>
    <property type="evidence" value="ECO:0007669"/>
    <property type="project" value="UniProtKB-KW"/>
</dbReference>
<sequence>MKAKEYSEIRKVLLRKKALLLKTDSDIAKDLQEEIDARHGDSADIAESILEQDVALFLKTKGQDELRHIEEALERMGSGEYGICAECDEDISKKRLEILPYSIYCVACQEEMEHKVAS</sequence>
<organism evidence="5">
    <name type="scientific">hydrothermal vent metagenome</name>
    <dbReference type="NCBI Taxonomy" id="652676"/>
    <lineage>
        <taxon>unclassified sequences</taxon>
        <taxon>metagenomes</taxon>
        <taxon>ecological metagenomes</taxon>
    </lineage>
</organism>
<evidence type="ECO:0000259" key="4">
    <source>
        <dbReference type="Pfam" id="PF01258"/>
    </source>
</evidence>
<dbReference type="EMBL" id="UOGC01000151">
    <property type="protein sequence ID" value="VAX23540.1"/>
    <property type="molecule type" value="Genomic_DNA"/>
</dbReference>
<reference evidence="5" key="1">
    <citation type="submission" date="2018-06" db="EMBL/GenBank/DDBJ databases">
        <authorList>
            <person name="Zhirakovskaya E."/>
        </authorList>
    </citation>
    <scope>NUCLEOTIDE SEQUENCE</scope>
</reference>